<dbReference type="InterPro" id="IPR045861">
    <property type="entry name" value="CorA_cytoplasmic_dom"/>
</dbReference>
<dbReference type="EMBL" id="AP023366">
    <property type="protein sequence ID" value="BCJ85901.1"/>
    <property type="molecule type" value="Genomic_DNA"/>
</dbReference>
<dbReference type="AlphaFoldDB" id="A0A7I8DDD5"/>
<organism evidence="1 2">
    <name type="scientific">Effusibacillus dendaii</name>
    <dbReference type="NCBI Taxonomy" id="2743772"/>
    <lineage>
        <taxon>Bacteria</taxon>
        <taxon>Bacillati</taxon>
        <taxon>Bacillota</taxon>
        <taxon>Bacilli</taxon>
        <taxon>Bacillales</taxon>
        <taxon>Alicyclobacillaceae</taxon>
        <taxon>Effusibacillus</taxon>
    </lineage>
</organism>
<reference evidence="1 2" key="1">
    <citation type="submission" date="2020-08" db="EMBL/GenBank/DDBJ databases">
        <title>Complete Genome Sequence of Effusibacillus dendaii Strain skT53, Isolated from Farmland soil.</title>
        <authorList>
            <person name="Konishi T."/>
            <person name="Kawasaki H."/>
        </authorList>
    </citation>
    <scope>NUCLEOTIDE SEQUENCE [LARGE SCALE GENOMIC DNA]</scope>
    <source>
        <strain evidence="2">skT53</strain>
    </source>
</reference>
<name>A0A7I8DDD5_9BACL</name>
<sequence length="89" mass="10324">MGTLMHSDFPYTKQEINVYLMDVFDHISRVVDTVDTFRESMTGLLELQMSLKGDRMNAIENINDCKHLFSTVDVYSGIVWDECERSARI</sequence>
<dbReference type="SUPFAM" id="SSF143865">
    <property type="entry name" value="CorA soluble domain-like"/>
    <property type="match status" value="1"/>
</dbReference>
<proteinExistence type="predicted"/>
<dbReference type="Proteomes" id="UP000593802">
    <property type="component" value="Chromosome"/>
</dbReference>
<dbReference type="Gene3D" id="1.20.58.340">
    <property type="entry name" value="Magnesium transport protein CorA, transmembrane region"/>
    <property type="match status" value="1"/>
</dbReference>
<gene>
    <name evidence="1" type="ORF">skT53_08860</name>
</gene>
<accession>A0A7I8DDD5</accession>
<evidence type="ECO:0000313" key="2">
    <source>
        <dbReference type="Proteomes" id="UP000593802"/>
    </source>
</evidence>
<dbReference type="KEGG" id="eff:skT53_08860"/>
<keyword evidence="2" id="KW-1185">Reference proteome</keyword>
<protein>
    <submittedName>
        <fullName evidence="1">Uncharacterized protein</fullName>
    </submittedName>
</protein>
<evidence type="ECO:0000313" key="1">
    <source>
        <dbReference type="EMBL" id="BCJ85901.1"/>
    </source>
</evidence>